<dbReference type="AlphaFoldDB" id="A0A9P6JJI6"/>
<dbReference type="OrthoDB" id="2686356at2759"/>
<evidence type="ECO:0008006" key="4">
    <source>
        <dbReference type="Google" id="ProtNLM"/>
    </source>
</evidence>
<dbReference type="Proteomes" id="UP000807306">
    <property type="component" value="Unassembled WGS sequence"/>
</dbReference>
<dbReference type="PANTHER" id="PTHR39603:SF1">
    <property type="entry name" value="CYANOVIRIN-N DOMAIN-CONTAINING PROTEIN"/>
    <property type="match status" value="1"/>
</dbReference>
<organism evidence="2 3">
    <name type="scientific">Crepidotus variabilis</name>
    <dbReference type="NCBI Taxonomy" id="179855"/>
    <lineage>
        <taxon>Eukaryota</taxon>
        <taxon>Fungi</taxon>
        <taxon>Dikarya</taxon>
        <taxon>Basidiomycota</taxon>
        <taxon>Agaricomycotina</taxon>
        <taxon>Agaricomycetes</taxon>
        <taxon>Agaricomycetidae</taxon>
        <taxon>Agaricales</taxon>
        <taxon>Agaricineae</taxon>
        <taxon>Crepidotaceae</taxon>
        <taxon>Crepidotus</taxon>
    </lineage>
</organism>
<evidence type="ECO:0000313" key="2">
    <source>
        <dbReference type="EMBL" id="KAF9523321.1"/>
    </source>
</evidence>
<feature type="signal peptide" evidence="1">
    <location>
        <begin position="1"/>
        <end position="20"/>
    </location>
</feature>
<evidence type="ECO:0000313" key="3">
    <source>
        <dbReference type="Proteomes" id="UP000807306"/>
    </source>
</evidence>
<proteinExistence type="predicted"/>
<protein>
    <recommendedName>
        <fullName evidence="4">Ecp2 effector protein domain-containing protein</fullName>
    </recommendedName>
</protein>
<accession>A0A9P6JJI6</accession>
<dbReference type="PANTHER" id="PTHR39603">
    <property type="entry name" value="CYANOVIRIN-N DOMAIN-CONTAINING PROTEIN"/>
    <property type="match status" value="1"/>
</dbReference>
<gene>
    <name evidence="2" type="ORF">CPB83DRAFT_910754</name>
</gene>
<feature type="chain" id="PRO_5040228769" description="Ecp2 effector protein domain-containing protein" evidence="1">
    <location>
        <begin position="21"/>
        <end position="174"/>
    </location>
</feature>
<keyword evidence="3" id="KW-1185">Reference proteome</keyword>
<name>A0A9P6JJI6_9AGAR</name>
<reference evidence="2" key="1">
    <citation type="submission" date="2020-11" db="EMBL/GenBank/DDBJ databases">
        <authorList>
            <consortium name="DOE Joint Genome Institute"/>
            <person name="Ahrendt S."/>
            <person name="Riley R."/>
            <person name="Andreopoulos W."/>
            <person name="Labutti K."/>
            <person name="Pangilinan J."/>
            <person name="Ruiz-Duenas F.J."/>
            <person name="Barrasa J.M."/>
            <person name="Sanchez-Garcia M."/>
            <person name="Camarero S."/>
            <person name="Miyauchi S."/>
            <person name="Serrano A."/>
            <person name="Linde D."/>
            <person name="Babiker R."/>
            <person name="Drula E."/>
            <person name="Ayuso-Fernandez I."/>
            <person name="Pacheco R."/>
            <person name="Padilla G."/>
            <person name="Ferreira P."/>
            <person name="Barriuso J."/>
            <person name="Kellner H."/>
            <person name="Castanera R."/>
            <person name="Alfaro M."/>
            <person name="Ramirez L."/>
            <person name="Pisabarro A.G."/>
            <person name="Kuo A."/>
            <person name="Tritt A."/>
            <person name="Lipzen A."/>
            <person name="He G."/>
            <person name="Yan M."/>
            <person name="Ng V."/>
            <person name="Cullen D."/>
            <person name="Martin F."/>
            <person name="Rosso M.-N."/>
            <person name="Henrissat B."/>
            <person name="Hibbett D."/>
            <person name="Martinez A.T."/>
            <person name="Grigoriev I.V."/>
        </authorList>
    </citation>
    <scope>NUCLEOTIDE SEQUENCE</scope>
    <source>
        <strain evidence="2">CBS 506.95</strain>
    </source>
</reference>
<keyword evidence="1" id="KW-0732">Signal</keyword>
<comment type="caution">
    <text evidence="2">The sequence shown here is derived from an EMBL/GenBank/DDBJ whole genome shotgun (WGS) entry which is preliminary data.</text>
</comment>
<dbReference type="EMBL" id="MU157920">
    <property type="protein sequence ID" value="KAF9523321.1"/>
    <property type="molecule type" value="Genomic_DNA"/>
</dbReference>
<sequence length="174" mass="18725">MLAFNFLLASVALFITGVHASPTVYPEFIPGPGLPSLKSLNLTSKNLYDMKPQWISTPPSELEARSFNNECLQPTANVDDTISCFNYLVSIGNSECTVPANLNENAYFVAMGEAMIVGLNQHETAGATSSSCRDVALAVQWLFINCNQGGRVGGRAVANGNGDLVVEVQRSPYY</sequence>
<evidence type="ECO:0000256" key="1">
    <source>
        <dbReference type="SAM" id="SignalP"/>
    </source>
</evidence>